<comment type="caution">
    <text evidence="1">The sequence shown here is derived from an EMBL/GenBank/DDBJ whole genome shotgun (WGS) entry which is preliminary data.</text>
</comment>
<evidence type="ECO:0000313" key="2">
    <source>
        <dbReference type="Proteomes" id="UP000320811"/>
    </source>
</evidence>
<dbReference type="Proteomes" id="UP000320811">
    <property type="component" value="Unassembled WGS sequence"/>
</dbReference>
<reference evidence="1 2" key="1">
    <citation type="submission" date="2019-06" db="EMBL/GenBank/DDBJ databases">
        <title>Sorghum-associated microbial communities from plants grown in Nebraska, USA.</title>
        <authorList>
            <person name="Schachtman D."/>
        </authorList>
    </citation>
    <scope>NUCLEOTIDE SEQUENCE [LARGE SCALE GENOMIC DNA]</scope>
    <source>
        <strain evidence="1 2">1209</strain>
    </source>
</reference>
<gene>
    <name evidence="1" type="ORF">FHW36_1011209</name>
</gene>
<evidence type="ECO:0000313" key="1">
    <source>
        <dbReference type="EMBL" id="TWF45280.1"/>
    </source>
</evidence>
<proteinExistence type="predicted"/>
<dbReference type="AlphaFoldDB" id="A0A561Q4H8"/>
<dbReference type="EMBL" id="VIWO01000001">
    <property type="protein sequence ID" value="TWF45280.1"/>
    <property type="molecule type" value="Genomic_DNA"/>
</dbReference>
<organism evidence="1 2">
    <name type="scientific">Chitinophaga polysaccharea</name>
    <dbReference type="NCBI Taxonomy" id="1293035"/>
    <lineage>
        <taxon>Bacteria</taxon>
        <taxon>Pseudomonadati</taxon>
        <taxon>Bacteroidota</taxon>
        <taxon>Chitinophagia</taxon>
        <taxon>Chitinophagales</taxon>
        <taxon>Chitinophagaceae</taxon>
        <taxon>Chitinophaga</taxon>
    </lineage>
</organism>
<protein>
    <submittedName>
        <fullName evidence="1">Uncharacterized protein</fullName>
    </submittedName>
</protein>
<keyword evidence="2" id="KW-1185">Reference proteome</keyword>
<sequence length="42" mass="4903">MIVVAKNKGNEGYEAMPDVRFHRNYFRLPFSLADSFLIKVLD</sequence>
<name>A0A561Q4H8_9BACT</name>
<accession>A0A561Q4H8</accession>